<keyword evidence="2 3" id="KW-0808">Transferase</keyword>
<protein>
    <recommendedName>
        <fullName evidence="4">Glycosyltransferase</fullName>
        <ecNumber evidence="4">2.4.1.-</ecNumber>
    </recommendedName>
</protein>
<dbReference type="InterPro" id="IPR002213">
    <property type="entry name" value="UDP_glucos_trans"/>
</dbReference>
<keyword evidence="3" id="KW-0328">Glycosyltransferase</keyword>
<reference evidence="6" key="2">
    <citation type="submission" date="2025-08" db="UniProtKB">
        <authorList>
            <consortium name="RefSeq"/>
        </authorList>
    </citation>
    <scope>IDENTIFICATION</scope>
    <source>
        <tissue evidence="6">Young leaves</tissue>
    </source>
</reference>
<dbReference type="Pfam" id="PF00201">
    <property type="entry name" value="UDPGT"/>
    <property type="match status" value="1"/>
</dbReference>
<dbReference type="PROSITE" id="PS00375">
    <property type="entry name" value="UDPGT"/>
    <property type="match status" value="1"/>
</dbReference>
<gene>
    <name evidence="6" type="primary">LOC103709729</name>
</gene>
<comment type="similarity">
    <text evidence="1 3">Belongs to the UDP-glycosyltransferase family.</text>
</comment>
<dbReference type="CDD" id="cd03784">
    <property type="entry name" value="GT1_Gtf-like"/>
    <property type="match status" value="1"/>
</dbReference>
<evidence type="ECO:0000313" key="6">
    <source>
        <dbReference type="RefSeq" id="XP_008793438.2"/>
    </source>
</evidence>
<dbReference type="PANTHER" id="PTHR11926">
    <property type="entry name" value="GLUCOSYL/GLUCURONOSYL TRANSFERASES"/>
    <property type="match status" value="1"/>
</dbReference>
<dbReference type="FunFam" id="3.40.50.2000:FF:000019">
    <property type="entry name" value="Glycosyltransferase"/>
    <property type="match status" value="1"/>
</dbReference>
<evidence type="ECO:0000256" key="3">
    <source>
        <dbReference type="RuleBase" id="RU003718"/>
    </source>
</evidence>
<evidence type="ECO:0000256" key="1">
    <source>
        <dbReference type="ARBA" id="ARBA00009995"/>
    </source>
</evidence>
<dbReference type="GeneID" id="103709729"/>
<dbReference type="EC" id="2.4.1.-" evidence="4"/>
<dbReference type="GO" id="GO:0080044">
    <property type="term" value="F:quercetin 7-O-glucosyltransferase activity"/>
    <property type="evidence" value="ECO:0007669"/>
    <property type="project" value="TreeGrafter"/>
</dbReference>
<organism evidence="5 6">
    <name type="scientific">Phoenix dactylifera</name>
    <name type="common">Date palm</name>
    <dbReference type="NCBI Taxonomy" id="42345"/>
    <lineage>
        <taxon>Eukaryota</taxon>
        <taxon>Viridiplantae</taxon>
        <taxon>Streptophyta</taxon>
        <taxon>Embryophyta</taxon>
        <taxon>Tracheophyta</taxon>
        <taxon>Spermatophyta</taxon>
        <taxon>Magnoliopsida</taxon>
        <taxon>Liliopsida</taxon>
        <taxon>Arecaceae</taxon>
        <taxon>Coryphoideae</taxon>
        <taxon>Phoeniceae</taxon>
        <taxon>Phoenix</taxon>
    </lineage>
</organism>
<evidence type="ECO:0000256" key="4">
    <source>
        <dbReference type="RuleBase" id="RU362057"/>
    </source>
</evidence>
<dbReference type="GO" id="GO:0080043">
    <property type="term" value="F:quercetin 3-O-glucosyltransferase activity"/>
    <property type="evidence" value="ECO:0007669"/>
    <property type="project" value="TreeGrafter"/>
</dbReference>
<evidence type="ECO:0000313" key="5">
    <source>
        <dbReference type="Proteomes" id="UP000228380"/>
    </source>
</evidence>
<reference evidence="5" key="1">
    <citation type="journal article" date="2019" name="Nat. Commun.">
        <title>Genome-wide association mapping of date palm fruit traits.</title>
        <authorList>
            <person name="Hazzouri K.M."/>
            <person name="Gros-Balthazard M."/>
            <person name="Flowers J.M."/>
            <person name="Copetti D."/>
            <person name="Lemansour A."/>
            <person name="Lebrun M."/>
            <person name="Masmoudi K."/>
            <person name="Ferrand S."/>
            <person name="Dhar M.I."/>
            <person name="Fresquez Z.A."/>
            <person name="Rosas U."/>
            <person name="Zhang J."/>
            <person name="Talag J."/>
            <person name="Lee S."/>
            <person name="Kudrna D."/>
            <person name="Powell R.F."/>
            <person name="Leitch I.J."/>
            <person name="Krueger R.R."/>
            <person name="Wing R.A."/>
            <person name="Amiri K.M.A."/>
            <person name="Purugganan M.D."/>
        </authorList>
    </citation>
    <scope>NUCLEOTIDE SEQUENCE [LARGE SCALE GENOMIC DNA]</scope>
    <source>
        <strain evidence="5">cv. Khalas</strain>
    </source>
</reference>
<name>A0A8B7C7P5_PHODC</name>
<dbReference type="InterPro" id="IPR035595">
    <property type="entry name" value="UDP_glycos_trans_CS"/>
</dbReference>
<sequence>MEEPTQQHFLLATYAGQGHINPALRLATQLARTIPGARVTFSTTVSGHRRMFPSAASDGEVSDGRLSYLPFSDGYDDGFKGGTTGLNDCMAQSKLHGSRNLSNLLGDLTASGRPVTCLIYTILLPWAADVAREHGIRSFLHWIQPAIVFAIYYHYFHGYEGLVASNRGDPLFEVEFPGLPPLRIRDLPSLLTISADDPLHSVFLIILREVFETVDREKTKSHKPRILLNTFDALESDALSAVDAMHLLPIGPSLPSPEETTSHGDIFQLDGKRYMEWLDSKPEKSVVYVSFGSLSVMRKQQLEEMLNGLEECGRPYLWVVRKDNREEGVELEKGEKGMVVEWCSQVKVLSHPSVGCFVTHCGWSSMLESLACGVPIVGAPQISDQGMNAKQAEEAWGTGVRAEANDEGVFEGAELRRCLEVVMGQGEKGAEMRRKAKMWRDRVQEAVASGGPSDRNLRAFVEEIGKGA</sequence>
<keyword evidence="5" id="KW-1185">Reference proteome</keyword>
<proteinExistence type="inferred from homology"/>
<dbReference type="PANTHER" id="PTHR11926:SF1534">
    <property type="entry name" value="GLYCOSYLTRANSFERASE"/>
    <property type="match status" value="1"/>
</dbReference>
<dbReference type="SUPFAM" id="SSF53756">
    <property type="entry name" value="UDP-Glycosyltransferase/glycogen phosphorylase"/>
    <property type="match status" value="1"/>
</dbReference>
<dbReference type="AlphaFoldDB" id="A0A8B7C7P5"/>
<dbReference type="OrthoDB" id="5835829at2759"/>
<dbReference type="RefSeq" id="XP_008793438.2">
    <property type="nucleotide sequence ID" value="XM_008795216.4"/>
</dbReference>
<dbReference type="KEGG" id="pda:103709729"/>
<accession>A0A8B7C7P5</accession>
<dbReference type="Gene3D" id="3.40.50.2000">
    <property type="entry name" value="Glycogen Phosphorylase B"/>
    <property type="match status" value="2"/>
</dbReference>
<dbReference type="Proteomes" id="UP000228380">
    <property type="component" value="Chromosome 8"/>
</dbReference>
<evidence type="ECO:0000256" key="2">
    <source>
        <dbReference type="ARBA" id="ARBA00022679"/>
    </source>
</evidence>